<evidence type="ECO:0000313" key="2">
    <source>
        <dbReference type="Proteomes" id="UP000606494"/>
    </source>
</evidence>
<sequence>MRYSNIIYLVTGVMASGKSTVANLLASKLDRGVHLRGDIFRRMVVSGREDMSATPSPEAIRQLHLRYRLAVDAAKTYYDNGFSVVLQDNYYGPDLLYVVNRLRDYPVRVVVLCPTVEVIEEREASRGKKGYIGFSIESLHVEFMTQTPRLGFWLDTSELTPEQSVNEILNSQLLNRCTQME</sequence>
<name>A0ABR7Y3C2_9SPHI</name>
<keyword evidence="2" id="KW-1185">Reference proteome</keyword>
<gene>
    <name evidence="1" type="ORF">H8B17_09460</name>
</gene>
<dbReference type="Proteomes" id="UP000606494">
    <property type="component" value="Unassembled WGS sequence"/>
</dbReference>
<dbReference type="RefSeq" id="WP_190308934.1">
    <property type="nucleotide sequence ID" value="NZ_JACNYK010000002.1"/>
</dbReference>
<dbReference type="SUPFAM" id="SSF52540">
    <property type="entry name" value="P-loop containing nucleoside triphosphate hydrolases"/>
    <property type="match status" value="1"/>
</dbReference>
<dbReference type="EMBL" id="JACNYK010000002">
    <property type="protein sequence ID" value="MBD1425808.1"/>
    <property type="molecule type" value="Genomic_DNA"/>
</dbReference>
<comment type="caution">
    <text evidence="1">The sequence shown here is derived from an EMBL/GenBank/DDBJ whole genome shotgun (WGS) entry which is preliminary data.</text>
</comment>
<dbReference type="InterPro" id="IPR027417">
    <property type="entry name" value="P-loop_NTPase"/>
</dbReference>
<reference evidence="1 2" key="1">
    <citation type="submission" date="2020-08" db="EMBL/GenBank/DDBJ databases">
        <title>Sphingobacterium sp. DN00404 isolated from aquaculture water.</title>
        <authorList>
            <person name="Zhang M."/>
        </authorList>
    </citation>
    <scope>NUCLEOTIDE SEQUENCE [LARGE SCALE GENOMIC DNA]</scope>
    <source>
        <strain evidence="1 2">KCTC 32294</strain>
    </source>
</reference>
<dbReference type="Pfam" id="PF13671">
    <property type="entry name" value="AAA_33"/>
    <property type="match status" value="1"/>
</dbReference>
<proteinExistence type="predicted"/>
<organism evidence="1 2">
    <name type="scientific">Sphingobacterium arenae</name>
    <dbReference type="NCBI Taxonomy" id="1280598"/>
    <lineage>
        <taxon>Bacteria</taxon>
        <taxon>Pseudomonadati</taxon>
        <taxon>Bacteroidota</taxon>
        <taxon>Sphingobacteriia</taxon>
        <taxon>Sphingobacteriales</taxon>
        <taxon>Sphingobacteriaceae</taxon>
        <taxon>Sphingobacterium</taxon>
    </lineage>
</organism>
<evidence type="ECO:0000313" key="1">
    <source>
        <dbReference type="EMBL" id="MBD1425808.1"/>
    </source>
</evidence>
<accession>A0ABR7Y3C2</accession>
<dbReference type="Gene3D" id="3.40.50.300">
    <property type="entry name" value="P-loop containing nucleotide triphosphate hydrolases"/>
    <property type="match status" value="1"/>
</dbReference>
<protein>
    <submittedName>
        <fullName evidence="1">AAA family ATPase</fullName>
    </submittedName>
</protein>